<evidence type="ECO:0008006" key="3">
    <source>
        <dbReference type="Google" id="ProtNLM"/>
    </source>
</evidence>
<sequence>MADRRLDAAAVADRLGRLDEALARLERTPGATAETALDAVVMLTEVYGEALARVLDRVSGDRGLVDAMLGDDLVGHLLVLHDVHPEPAERRIVRALEALGAGAEFEAVEGRTARIRLTAAAGGGGCGSGCGGGGGAEPVEEAVRDAVLAVAPELTGVDLVRPDAAKAGAAFIPVGALLNRAGPAADGAPDPSPSGARA</sequence>
<dbReference type="Proteomes" id="UP001501231">
    <property type="component" value="Unassembled WGS sequence"/>
</dbReference>
<proteinExistence type="predicted"/>
<dbReference type="RefSeq" id="WP_344597237.1">
    <property type="nucleotide sequence ID" value="NZ_BAAARW010000039.1"/>
</dbReference>
<reference evidence="2" key="1">
    <citation type="journal article" date="2019" name="Int. J. Syst. Evol. Microbiol.">
        <title>The Global Catalogue of Microorganisms (GCM) 10K type strain sequencing project: providing services to taxonomists for standard genome sequencing and annotation.</title>
        <authorList>
            <consortium name="The Broad Institute Genomics Platform"/>
            <consortium name="The Broad Institute Genome Sequencing Center for Infectious Disease"/>
            <person name="Wu L."/>
            <person name="Ma J."/>
        </authorList>
    </citation>
    <scope>NUCLEOTIDE SEQUENCE [LARGE SCALE GENOMIC DNA]</scope>
    <source>
        <strain evidence="2">JCM 3325</strain>
    </source>
</reference>
<accession>A0ABP5XEI8</accession>
<name>A0ABP5XEI8_9ACTN</name>
<organism evidence="1 2">
    <name type="scientific">Actinomadura vinacea</name>
    <dbReference type="NCBI Taxonomy" id="115336"/>
    <lineage>
        <taxon>Bacteria</taxon>
        <taxon>Bacillati</taxon>
        <taxon>Actinomycetota</taxon>
        <taxon>Actinomycetes</taxon>
        <taxon>Streptosporangiales</taxon>
        <taxon>Thermomonosporaceae</taxon>
        <taxon>Actinomadura</taxon>
    </lineage>
</organism>
<protein>
    <recommendedName>
        <fullName evidence="3">NifU family protein</fullName>
    </recommendedName>
</protein>
<evidence type="ECO:0000313" key="1">
    <source>
        <dbReference type="EMBL" id="GAA2453822.1"/>
    </source>
</evidence>
<comment type="caution">
    <text evidence="1">The sequence shown here is derived from an EMBL/GenBank/DDBJ whole genome shotgun (WGS) entry which is preliminary data.</text>
</comment>
<evidence type="ECO:0000313" key="2">
    <source>
        <dbReference type="Proteomes" id="UP001501231"/>
    </source>
</evidence>
<gene>
    <name evidence="1" type="ORF">GCM10010191_85720</name>
</gene>
<dbReference type="EMBL" id="BAAARW010000039">
    <property type="protein sequence ID" value="GAA2453822.1"/>
    <property type="molecule type" value="Genomic_DNA"/>
</dbReference>
<keyword evidence="2" id="KW-1185">Reference proteome</keyword>